<dbReference type="AlphaFoldDB" id="A0A4S8IF02"/>
<evidence type="ECO:0000259" key="3">
    <source>
        <dbReference type="Pfam" id="PF07059"/>
    </source>
</evidence>
<feature type="domain" description="Protein ENHANCED DISEASE RESISTANCE 2 C-terminal" evidence="3">
    <location>
        <begin position="640"/>
        <end position="881"/>
    </location>
</feature>
<organism evidence="4 5">
    <name type="scientific">Musa balbisiana</name>
    <name type="common">Banana</name>
    <dbReference type="NCBI Taxonomy" id="52838"/>
    <lineage>
        <taxon>Eukaryota</taxon>
        <taxon>Viridiplantae</taxon>
        <taxon>Streptophyta</taxon>
        <taxon>Embryophyta</taxon>
        <taxon>Tracheophyta</taxon>
        <taxon>Spermatophyta</taxon>
        <taxon>Magnoliopsida</taxon>
        <taxon>Liliopsida</taxon>
        <taxon>Zingiberales</taxon>
        <taxon>Musaceae</taxon>
        <taxon>Musa</taxon>
    </lineage>
</organism>
<evidence type="ECO:0000256" key="1">
    <source>
        <dbReference type="SAM" id="MobiDB-lite"/>
    </source>
</evidence>
<evidence type="ECO:0000256" key="2">
    <source>
        <dbReference type="SAM" id="Phobius"/>
    </source>
</evidence>
<keyword evidence="2" id="KW-0472">Membrane</keyword>
<name>A0A4S8IF02_MUSBA</name>
<accession>A0A4S8IF02</accession>
<feature type="transmembrane region" description="Helical" evidence="2">
    <location>
        <begin position="260"/>
        <end position="282"/>
    </location>
</feature>
<dbReference type="STRING" id="52838.A0A4S8IF02"/>
<feature type="transmembrane region" description="Helical" evidence="2">
    <location>
        <begin position="79"/>
        <end position="104"/>
    </location>
</feature>
<keyword evidence="2" id="KW-0812">Transmembrane</keyword>
<feature type="transmembrane region" description="Helical" evidence="2">
    <location>
        <begin position="12"/>
        <end position="32"/>
    </location>
</feature>
<feature type="region of interest" description="Disordered" evidence="1">
    <location>
        <begin position="310"/>
        <end position="330"/>
    </location>
</feature>
<dbReference type="InterPro" id="IPR009769">
    <property type="entry name" value="EDR2_C"/>
</dbReference>
<gene>
    <name evidence="4" type="ORF">C4D60_Mb09t08540</name>
</gene>
<keyword evidence="5" id="KW-1185">Reference proteome</keyword>
<proteinExistence type="predicted"/>
<reference evidence="4 5" key="1">
    <citation type="journal article" date="2019" name="Nat. Plants">
        <title>Genome sequencing of Musa balbisiana reveals subgenome evolution and function divergence in polyploid bananas.</title>
        <authorList>
            <person name="Yao X."/>
        </authorList>
    </citation>
    <scope>NUCLEOTIDE SEQUENCE [LARGE SCALE GENOMIC DNA]</scope>
    <source>
        <strain evidence="5">cv. DH-PKW</strain>
        <tissue evidence="4">Leaves</tissue>
    </source>
</reference>
<dbReference type="PANTHER" id="PTHR31558">
    <property type="entry name" value="CW14 PROTEIN"/>
    <property type="match status" value="1"/>
</dbReference>
<evidence type="ECO:0000313" key="5">
    <source>
        <dbReference type="Proteomes" id="UP000317650"/>
    </source>
</evidence>
<feature type="compositionally biased region" description="Basic residues" evidence="1">
    <location>
        <begin position="319"/>
        <end position="329"/>
    </location>
</feature>
<dbReference type="Proteomes" id="UP000317650">
    <property type="component" value="Chromosome 9"/>
</dbReference>
<dbReference type="EMBL" id="PYDT01000010">
    <property type="protein sequence ID" value="THU46785.1"/>
    <property type="molecule type" value="Genomic_DNA"/>
</dbReference>
<keyword evidence="2" id="KW-1133">Transmembrane helix</keyword>
<dbReference type="PANTHER" id="PTHR31558:SF40">
    <property type="entry name" value="EXPRESSED PROTEIN"/>
    <property type="match status" value="1"/>
</dbReference>
<feature type="transmembrane region" description="Helical" evidence="2">
    <location>
        <begin position="168"/>
        <end position="196"/>
    </location>
</feature>
<evidence type="ECO:0000313" key="4">
    <source>
        <dbReference type="EMBL" id="THU46785.1"/>
    </source>
</evidence>
<protein>
    <recommendedName>
        <fullName evidence="3">Protein ENHANCED DISEASE RESISTANCE 2 C-terminal domain-containing protein</fullName>
    </recommendedName>
</protein>
<feature type="transmembrane region" description="Helical" evidence="2">
    <location>
        <begin position="125"/>
        <end position="148"/>
    </location>
</feature>
<sequence length="898" mass="99963">MRRSINAFFHDYHCFTSIAVLLVFPASASLLLSQAPIPYSTTVLETISSRLLSLFQAARFPVTSTFFSLLNVKLAQTGFSFVFTLPFVLTFLLLAKASIIHNVCGGPRRKRASPRLSSSLRLYRSILPTHLFNSFLFLSANASVFAFLSVVSNAVDVLGLSTSNSMLVLSAAGAVLYSIAVANTTLICSLAIVVSATDNCRGYIPVLKACMLIRGRVKTALSLALSANLGVAAVEALFQYRVVRQYILSGKLNSSLLWEALYISYVHALLVALEVIMNCMFFKSCQTDCSSNRKDGRQWRTAINCGGLELGPSSSPSRLGRKGGTRRRSSMLNVGMQAETRRLQGLVFVSAFSSSRDVVLDLFTDYTSSVFPLASPDCSRAEMADVLQLLLVWLESPAIPIKLDQEEVWFDSVSVLESESDDDFSSVSGDCLPSVNGTIGTQMLQYENASLVVDEACKFEEFHDSTSISLGFEQHTEADGIRSSKLSSKDEFEDADRLKIINPQGSESQLEKVNEGKLRNQIESSSKVKKVLEDIRGSFKGLKEIIHDTEEKFRESTLKQLTSSCAPQLVPSISFNDKEKQFPSASPQCLKRRSAVIRLSFKRRSKDATEFCASRKCLYRPMAGLSVPCSTGEKPLQGCWSILEPSSFKLRGESYFRDKKKSPAPRHTPYTPIGVDLFLCPRKVNHIAQHIELPSTKAHEKVPSLLIVNIQLPTYPAAIFLGDSDGEGMSLVLYFKVSDNFDKEISTQFQDSIRRLVDDEVEKVKGFAMDSTVPYRERLKILAGLVNPEDLHLNSAEKKLVQAYNEKPVLSRPQHNFYQGSNYFEIDLDVHRFSYISRKGFEAFRERLKHGILHLGLTIQAQKQEDLPEHVLCCVRLNRIDFVDIGQVPALMTVDHDM</sequence>
<comment type="caution">
    <text evidence="4">The sequence shown here is derived from an EMBL/GenBank/DDBJ whole genome shotgun (WGS) entry which is preliminary data.</text>
</comment>
<dbReference type="Pfam" id="PF07059">
    <property type="entry name" value="EDR2_C"/>
    <property type="match status" value="1"/>
</dbReference>